<evidence type="ECO:0000256" key="4">
    <source>
        <dbReference type="ARBA" id="ARBA00022692"/>
    </source>
</evidence>
<keyword evidence="6 10" id="KW-0472">Membrane</keyword>
<dbReference type="Gene3D" id="3.30.450.20">
    <property type="entry name" value="PAS domain"/>
    <property type="match status" value="2"/>
</dbReference>
<keyword evidence="4 10" id="KW-0812">Transmembrane</keyword>
<dbReference type="InterPro" id="IPR033479">
    <property type="entry name" value="dCache_1"/>
</dbReference>
<dbReference type="PROSITE" id="PS50885">
    <property type="entry name" value="HAMP"/>
    <property type="match status" value="1"/>
</dbReference>
<accession>A0A9X0R7P5</accession>
<keyword evidence="3" id="KW-0145">Chemotaxis</keyword>
<dbReference type="EMBL" id="JACRUP010000001">
    <property type="protein sequence ID" value="MBC5849690.1"/>
    <property type="molecule type" value="Genomic_DNA"/>
</dbReference>
<reference evidence="13" key="1">
    <citation type="submission" date="2020-08" db="EMBL/GenBank/DDBJ databases">
        <title>Genome Sequencing and Pan-Genome Analysis of Migratory bird Vibrio Strains, Inner Mongolia.</title>
        <authorList>
            <person name="Zheng L."/>
        </authorList>
    </citation>
    <scope>NUCLEOTIDE SEQUENCE</scope>
    <source>
        <strain evidence="13">M13F</strain>
    </source>
</reference>
<dbReference type="PRINTS" id="PR00260">
    <property type="entry name" value="CHEMTRNSDUCR"/>
</dbReference>
<evidence type="ECO:0000256" key="6">
    <source>
        <dbReference type="ARBA" id="ARBA00023136"/>
    </source>
</evidence>
<dbReference type="Pfam" id="PF00015">
    <property type="entry name" value="MCPsignal"/>
    <property type="match status" value="1"/>
</dbReference>
<dbReference type="RefSeq" id="WP_187025134.1">
    <property type="nucleotide sequence ID" value="NZ_JACRUP010000001.1"/>
</dbReference>
<comment type="subcellular location">
    <subcellularLocation>
        <location evidence="1">Cell membrane</location>
        <topology evidence="1">Multi-pass membrane protein</topology>
    </subcellularLocation>
</comment>
<sequence>MFKSFRAKITAISVGLIVISLVVTAVLIVRVSSETFRLQISRNLQQQLQTQSSSISNWMDERKTMLMATGKVLEHREPLPALKQLSDGGGFLAAYFARPDGSAVFSDEWQPPSDYNPLTREWYRLAATQSGVATTAPYEDALDGQTSLVVTFTHGLGNNASRGVLAGDIPLTFIIDTVRAIAPTQNSFAFLTDNSGTIIAHPNPNLSLKSLRDLNPNLTQNMLSDIQRQGHRELSLQGQSIYLTSQAIPGTNWSLNIALDKQDALSGIYSMIRWTVIAVLLIGLVAAGVMWVSSASGFRRLQEVSLAMTDIGQGEGDLTKRIEAHGSDEIATIAKAFNSFVEKIHLLVNEVNNTAQSVSAASSTLAQVTRQSAGVVAQQSSETDQVATAMNEMTATVQEVASHASEAASQASAADNETKQGQVLLRDTLQQLKHLDDTLQGSSSTIAELQTGTQDIVGMLDVISAVSEQTNLLALNAAIEAARAGEHGRGFAVVADEVRGLAGRTQQSTQQIQEVVDRLFKQTENVVNVMAQSRSAAQTTVTKAEDMAARLEQVNQAITLIADMNLQIATAAEEQSSVAELINQNVVNINDLSSQTEQASHQLTEATQTLTEQADQLHQQVSQFKI</sequence>
<dbReference type="SUPFAM" id="SSF58104">
    <property type="entry name" value="Methyl-accepting chemotaxis protein (MCP) signaling domain"/>
    <property type="match status" value="1"/>
</dbReference>
<dbReference type="InterPro" id="IPR004089">
    <property type="entry name" value="MCPsignal_dom"/>
</dbReference>
<dbReference type="Gene3D" id="1.10.287.950">
    <property type="entry name" value="Methyl-accepting chemotaxis protein"/>
    <property type="match status" value="1"/>
</dbReference>
<keyword evidence="2" id="KW-1003">Cell membrane</keyword>
<proteinExistence type="inferred from homology"/>
<feature type="domain" description="Methyl-accepting transducer" evidence="11">
    <location>
        <begin position="354"/>
        <end position="590"/>
    </location>
</feature>
<dbReference type="PANTHER" id="PTHR32089:SF117">
    <property type="entry name" value="METHYL ACCEPTING SENSORY TRANSDUCER WITH CACHE_1 SMALL MOLECULE BINDING DOMAIN"/>
    <property type="match status" value="1"/>
</dbReference>
<dbReference type="CDD" id="cd06225">
    <property type="entry name" value="HAMP"/>
    <property type="match status" value="1"/>
</dbReference>
<dbReference type="AlphaFoldDB" id="A0A9X0R7P5"/>
<protein>
    <submittedName>
        <fullName evidence="13">Methyl-accepting chemotaxis protein</fullName>
    </submittedName>
</protein>
<dbReference type="FunFam" id="1.10.287.950:FF:000001">
    <property type="entry name" value="Methyl-accepting chemotaxis sensory transducer"/>
    <property type="match status" value="1"/>
</dbReference>
<evidence type="ECO:0000256" key="8">
    <source>
        <dbReference type="ARBA" id="ARBA00029447"/>
    </source>
</evidence>
<keyword evidence="14" id="KW-1185">Reference proteome</keyword>
<keyword evidence="5 10" id="KW-1133">Transmembrane helix</keyword>
<dbReference type="PANTHER" id="PTHR32089">
    <property type="entry name" value="METHYL-ACCEPTING CHEMOTAXIS PROTEIN MCPB"/>
    <property type="match status" value="1"/>
</dbReference>
<evidence type="ECO:0000259" key="11">
    <source>
        <dbReference type="PROSITE" id="PS50111"/>
    </source>
</evidence>
<organism evidence="13 14">
    <name type="scientific">Vibrio metschnikovii</name>
    <dbReference type="NCBI Taxonomy" id="28172"/>
    <lineage>
        <taxon>Bacteria</taxon>
        <taxon>Pseudomonadati</taxon>
        <taxon>Pseudomonadota</taxon>
        <taxon>Gammaproteobacteria</taxon>
        <taxon>Vibrionales</taxon>
        <taxon>Vibrionaceae</taxon>
        <taxon>Vibrio</taxon>
    </lineage>
</organism>
<dbReference type="InterPro" id="IPR004090">
    <property type="entry name" value="Chemotax_Me-accpt_rcpt"/>
</dbReference>
<comment type="similarity">
    <text evidence="8">Belongs to the methyl-accepting chemotaxis (MCP) protein family.</text>
</comment>
<evidence type="ECO:0000256" key="10">
    <source>
        <dbReference type="SAM" id="Phobius"/>
    </source>
</evidence>
<dbReference type="CDD" id="cd12912">
    <property type="entry name" value="PDC2_MCP_like"/>
    <property type="match status" value="1"/>
</dbReference>
<dbReference type="Proteomes" id="UP000615796">
    <property type="component" value="Unassembled WGS sequence"/>
</dbReference>
<keyword evidence="7 9" id="KW-0807">Transducer</keyword>
<comment type="caution">
    <text evidence="13">The sequence shown here is derived from an EMBL/GenBank/DDBJ whole genome shotgun (WGS) entry which is preliminary data.</text>
</comment>
<evidence type="ECO:0000256" key="9">
    <source>
        <dbReference type="PROSITE-ProRule" id="PRU00284"/>
    </source>
</evidence>
<dbReference type="PROSITE" id="PS50111">
    <property type="entry name" value="CHEMOTAXIS_TRANSDUC_2"/>
    <property type="match status" value="1"/>
</dbReference>
<dbReference type="Pfam" id="PF00672">
    <property type="entry name" value="HAMP"/>
    <property type="match status" value="1"/>
</dbReference>
<evidence type="ECO:0000313" key="13">
    <source>
        <dbReference type="EMBL" id="MBC5849690.1"/>
    </source>
</evidence>
<evidence type="ECO:0000256" key="1">
    <source>
        <dbReference type="ARBA" id="ARBA00004651"/>
    </source>
</evidence>
<name>A0A9X0R7P5_VIBME</name>
<dbReference type="SMART" id="SM00283">
    <property type="entry name" value="MA"/>
    <property type="match status" value="1"/>
</dbReference>
<evidence type="ECO:0000256" key="5">
    <source>
        <dbReference type="ARBA" id="ARBA00022989"/>
    </source>
</evidence>
<dbReference type="Pfam" id="PF02743">
    <property type="entry name" value="dCache_1"/>
    <property type="match status" value="1"/>
</dbReference>
<dbReference type="InterPro" id="IPR003660">
    <property type="entry name" value="HAMP_dom"/>
</dbReference>
<evidence type="ECO:0000256" key="2">
    <source>
        <dbReference type="ARBA" id="ARBA00022475"/>
    </source>
</evidence>
<evidence type="ECO:0000313" key="14">
    <source>
        <dbReference type="Proteomes" id="UP000615796"/>
    </source>
</evidence>
<dbReference type="GO" id="GO:0005886">
    <property type="term" value="C:plasma membrane"/>
    <property type="evidence" value="ECO:0007669"/>
    <property type="project" value="UniProtKB-SubCell"/>
</dbReference>
<dbReference type="SMART" id="SM00304">
    <property type="entry name" value="HAMP"/>
    <property type="match status" value="2"/>
</dbReference>
<feature type="domain" description="HAMP" evidence="12">
    <location>
        <begin position="295"/>
        <end position="349"/>
    </location>
</feature>
<dbReference type="GO" id="GO:0004888">
    <property type="term" value="F:transmembrane signaling receptor activity"/>
    <property type="evidence" value="ECO:0007669"/>
    <property type="project" value="InterPro"/>
</dbReference>
<gene>
    <name evidence="13" type="ORF">H8Q88_01780</name>
</gene>
<dbReference type="GO" id="GO:0006935">
    <property type="term" value="P:chemotaxis"/>
    <property type="evidence" value="ECO:0007669"/>
    <property type="project" value="UniProtKB-KW"/>
</dbReference>
<dbReference type="CDD" id="cd11386">
    <property type="entry name" value="MCP_signal"/>
    <property type="match status" value="1"/>
</dbReference>
<evidence type="ECO:0000256" key="3">
    <source>
        <dbReference type="ARBA" id="ARBA00022500"/>
    </source>
</evidence>
<evidence type="ECO:0000256" key="7">
    <source>
        <dbReference type="ARBA" id="ARBA00023224"/>
    </source>
</evidence>
<evidence type="ECO:0000259" key="12">
    <source>
        <dbReference type="PROSITE" id="PS50885"/>
    </source>
</evidence>
<feature type="transmembrane region" description="Helical" evidence="10">
    <location>
        <begin position="271"/>
        <end position="292"/>
    </location>
</feature>
<dbReference type="GO" id="GO:0007165">
    <property type="term" value="P:signal transduction"/>
    <property type="evidence" value="ECO:0007669"/>
    <property type="project" value="UniProtKB-KW"/>
</dbReference>